<dbReference type="EMBL" id="JANPWB010000006">
    <property type="protein sequence ID" value="KAJ1177110.1"/>
    <property type="molecule type" value="Genomic_DNA"/>
</dbReference>
<gene>
    <name evidence="1" type="ORF">NDU88_002372</name>
</gene>
<evidence type="ECO:0000313" key="1">
    <source>
        <dbReference type="EMBL" id="KAJ1177110.1"/>
    </source>
</evidence>
<dbReference type="AlphaFoldDB" id="A0AAV7TL16"/>
<organism evidence="1 2">
    <name type="scientific">Pleurodeles waltl</name>
    <name type="common">Iberian ribbed newt</name>
    <dbReference type="NCBI Taxonomy" id="8319"/>
    <lineage>
        <taxon>Eukaryota</taxon>
        <taxon>Metazoa</taxon>
        <taxon>Chordata</taxon>
        <taxon>Craniata</taxon>
        <taxon>Vertebrata</taxon>
        <taxon>Euteleostomi</taxon>
        <taxon>Amphibia</taxon>
        <taxon>Batrachia</taxon>
        <taxon>Caudata</taxon>
        <taxon>Salamandroidea</taxon>
        <taxon>Salamandridae</taxon>
        <taxon>Pleurodelinae</taxon>
        <taxon>Pleurodeles</taxon>
    </lineage>
</organism>
<evidence type="ECO:0000313" key="2">
    <source>
        <dbReference type="Proteomes" id="UP001066276"/>
    </source>
</evidence>
<sequence>MEVQGVPLASSNAPSDCAAGPFVVESYPIQVEDRTAVRVLQLDSWRRAGSRPVLFVSSDIHSHAQARPGWSPIPGPLVSSRA</sequence>
<keyword evidence="2" id="KW-1185">Reference proteome</keyword>
<proteinExistence type="predicted"/>
<dbReference type="Proteomes" id="UP001066276">
    <property type="component" value="Chromosome 3_2"/>
</dbReference>
<accession>A0AAV7TL16</accession>
<comment type="caution">
    <text evidence="1">The sequence shown here is derived from an EMBL/GenBank/DDBJ whole genome shotgun (WGS) entry which is preliminary data.</text>
</comment>
<reference evidence="1" key="1">
    <citation type="journal article" date="2022" name="bioRxiv">
        <title>Sequencing and chromosome-scale assembly of the giantPleurodeles waltlgenome.</title>
        <authorList>
            <person name="Brown T."/>
            <person name="Elewa A."/>
            <person name="Iarovenko S."/>
            <person name="Subramanian E."/>
            <person name="Araus A.J."/>
            <person name="Petzold A."/>
            <person name="Susuki M."/>
            <person name="Suzuki K.-i.T."/>
            <person name="Hayashi T."/>
            <person name="Toyoda A."/>
            <person name="Oliveira C."/>
            <person name="Osipova E."/>
            <person name="Leigh N.D."/>
            <person name="Simon A."/>
            <person name="Yun M.H."/>
        </authorList>
    </citation>
    <scope>NUCLEOTIDE SEQUENCE</scope>
    <source>
        <strain evidence="1">20211129_DDA</strain>
        <tissue evidence="1">Liver</tissue>
    </source>
</reference>
<protein>
    <submittedName>
        <fullName evidence="1">Uncharacterized protein</fullName>
    </submittedName>
</protein>
<name>A0AAV7TL16_PLEWA</name>